<dbReference type="Proteomes" id="UP000287876">
    <property type="component" value="Segment"/>
</dbReference>
<dbReference type="EMBL" id="MK279849">
    <property type="protein sequence ID" value="AZS07559.1"/>
    <property type="molecule type" value="Genomic_DNA"/>
</dbReference>
<evidence type="ECO:0000313" key="3">
    <source>
        <dbReference type="Proteomes" id="UP000287876"/>
    </source>
</evidence>
<proteinExistence type="predicted"/>
<gene>
    <name evidence="2" type="primary">223</name>
    <name evidence="2" type="ORF">PBI_DUKE13_223</name>
</gene>
<accession>A0A3S9UB87</accession>
<name>A0A3S9UB87_9CAUD</name>
<evidence type="ECO:0000259" key="1">
    <source>
        <dbReference type="Pfam" id="PF05305"/>
    </source>
</evidence>
<dbReference type="InterPro" id="IPR007969">
    <property type="entry name" value="DUF732"/>
</dbReference>
<feature type="domain" description="DUF732" evidence="1">
    <location>
        <begin position="34"/>
        <end position="100"/>
    </location>
</feature>
<protein>
    <recommendedName>
        <fullName evidence="1">DUF732 domain-containing protein</fullName>
    </recommendedName>
</protein>
<sequence>MSKLGIASLGIASVIIGGAIGLSPQAQAIDTELAYLATLEVRGVTVLDSSAAIQTGYAVCGALDSVNGTVVVGNLRRLNATLTERDATAVLVTAVEYLCPWHDHTDDV</sequence>
<reference evidence="2 3" key="1">
    <citation type="submission" date="2018-12" db="EMBL/GenBank/DDBJ databases">
        <authorList>
            <person name="Betsko A.J."/>
            <person name="Stoner T.H."/>
            <person name="Garlena R.A."/>
            <person name="Russell D.A."/>
            <person name="Pope W.H."/>
            <person name="Jacobs-Sera D."/>
            <person name="Hatfull G.F."/>
        </authorList>
    </citation>
    <scope>NUCLEOTIDE SEQUENCE [LARGE SCALE GENOMIC DNA]</scope>
</reference>
<organism evidence="2 3">
    <name type="scientific">Mycobacterium phage Duke13</name>
    <dbReference type="NCBI Taxonomy" id="2499038"/>
    <lineage>
        <taxon>Viruses</taxon>
        <taxon>Duplodnaviria</taxon>
        <taxon>Heunggongvirae</taxon>
        <taxon>Uroviricota</taxon>
        <taxon>Caudoviricetes</taxon>
        <taxon>Omegavirus</taxon>
        <taxon>Omegavirus baka</taxon>
    </lineage>
</organism>
<evidence type="ECO:0000313" key="2">
    <source>
        <dbReference type="EMBL" id="AZS07559.1"/>
    </source>
</evidence>
<dbReference type="Pfam" id="PF05305">
    <property type="entry name" value="DUF732"/>
    <property type="match status" value="1"/>
</dbReference>